<protein>
    <submittedName>
        <fullName evidence="1">Uncharacterized protein</fullName>
    </submittedName>
</protein>
<dbReference type="Proteomes" id="UP001592531">
    <property type="component" value="Unassembled WGS sequence"/>
</dbReference>
<reference evidence="1 2" key="1">
    <citation type="submission" date="2024-09" db="EMBL/GenBank/DDBJ databases">
        <authorList>
            <person name="Lee S.D."/>
        </authorList>
    </citation>
    <scope>NUCLEOTIDE SEQUENCE [LARGE SCALE GENOMIC DNA]</scope>
    <source>
        <strain evidence="1 2">N8-3</strain>
    </source>
</reference>
<proteinExistence type="predicted"/>
<evidence type="ECO:0000313" key="2">
    <source>
        <dbReference type="Proteomes" id="UP001592531"/>
    </source>
</evidence>
<name>A0ABV6W219_9ACTN</name>
<organism evidence="1 2">
    <name type="scientific">Streptacidiphilus cavernicola</name>
    <dbReference type="NCBI Taxonomy" id="3342716"/>
    <lineage>
        <taxon>Bacteria</taxon>
        <taxon>Bacillati</taxon>
        <taxon>Actinomycetota</taxon>
        <taxon>Actinomycetes</taxon>
        <taxon>Kitasatosporales</taxon>
        <taxon>Streptomycetaceae</taxon>
        <taxon>Streptacidiphilus</taxon>
    </lineage>
</organism>
<gene>
    <name evidence="1" type="ORF">ACEZDE_25920</name>
</gene>
<evidence type="ECO:0000313" key="1">
    <source>
        <dbReference type="EMBL" id="MFC1420048.1"/>
    </source>
</evidence>
<sequence length="112" mass="11838">MDPAVLAWLLAQLGTATDTADLTLRYGRLGTARGVVLEVLAERKAKLISEPLRLVVDGVVTLDNSANVTAMERQVAALADVLAPDETAADDTADDAVPLLVTAPLFRCRGPR</sequence>
<accession>A0ABV6W219</accession>
<dbReference type="EMBL" id="JBHFAB010000023">
    <property type="protein sequence ID" value="MFC1420048.1"/>
    <property type="molecule type" value="Genomic_DNA"/>
</dbReference>
<comment type="caution">
    <text evidence="1">The sequence shown here is derived from an EMBL/GenBank/DDBJ whole genome shotgun (WGS) entry which is preliminary data.</text>
</comment>
<dbReference type="RefSeq" id="WP_380540531.1">
    <property type="nucleotide sequence ID" value="NZ_JBHFAB010000023.1"/>
</dbReference>
<keyword evidence="2" id="KW-1185">Reference proteome</keyword>